<keyword evidence="4 6" id="KW-0472">Membrane</keyword>
<proteinExistence type="predicted"/>
<accession>A0A418VT78</accession>
<evidence type="ECO:0000313" key="8">
    <source>
        <dbReference type="Proteomes" id="UP000283458"/>
    </source>
</evidence>
<protein>
    <submittedName>
        <fullName evidence="7">DUF697 domain-containing protein</fullName>
    </submittedName>
</protein>
<dbReference type="GO" id="GO:0016020">
    <property type="term" value="C:membrane"/>
    <property type="evidence" value="ECO:0007669"/>
    <property type="project" value="UniProtKB-SubCell"/>
</dbReference>
<feature type="transmembrane region" description="Helical" evidence="6">
    <location>
        <begin position="122"/>
        <end position="144"/>
    </location>
</feature>
<dbReference type="Pfam" id="PF05128">
    <property type="entry name" value="DUF697"/>
    <property type="match status" value="1"/>
</dbReference>
<feature type="region of interest" description="Disordered" evidence="5">
    <location>
        <begin position="1"/>
        <end position="22"/>
    </location>
</feature>
<evidence type="ECO:0000256" key="1">
    <source>
        <dbReference type="ARBA" id="ARBA00004141"/>
    </source>
</evidence>
<evidence type="ECO:0000256" key="4">
    <source>
        <dbReference type="ARBA" id="ARBA00023136"/>
    </source>
</evidence>
<sequence>MVIKKDPPTGDGAPPFTPDPVVEAAAAPTTPFVTDSAAETASEAAPEAAALDAAPEAVASEATVESERERHAHTIIRNHVLLSAAAGVIPVAFVDTAAVAVVQLRLLKELSDVYGVSFRADIGRSAVGTLLASVTPALLGGGILGSAAVNAALRSVPVVGTVTRFATQPLFNAAFTYALGKVFQQHFASGGTFLTFDPEKVKTYFREKYDELRRRKGVVPDAVPDAVAA</sequence>
<dbReference type="Proteomes" id="UP000283458">
    <property type="component" value="Unassembled WGS sequence"/>
</dbReference>
<dbReference type="OrthoDB" id="980719at2"/>
<comment type="caution">
    <text evidence="7">The sequence shown here is derived from an EMBL/GenBank/DDBJ whole genome shotgun (WGS) entry which is preliminary data.</text>
</comment>
<dbReference type="AlphaFoldDB" id="A0A418VT78"/>
<dbReference type="EMBL" id="QYUL01000003">
    <property type="protein sequence ID" value="RJF79676.1"/>
    <property type="molecule type" value="Genomic_DNA"/>
</dbReference>
<keyword evidence="8" id="KW-1185">Reference proteome</keyword>
<name>A0A418VT78_9PROT</name>
<evidence type="ECO:0000313" key="7">
    <source>
        <dbReference type="EMBL" id="RJF79676.1"/>
    </source>
</evidence>
<feature type="transmembrane region" description="Helical" evidence="6">
    <location>
        <begin position="80"/>
        <end position="102"/>
    </location>
</feature>
<dbReference type="RefSeq" id="WP_119832743.1">
    <property type="nucleotide sequence ID" value="NZ_QYUL01000003.1"/>
</dbReference>
<reference evidence="7 8" key="1">
    <citation type="submission" date="2018-09" db="EMBL/GenBank/DDBJ databases">
        <authorList>
            <person name="Zhu H."/>
        </authorList>
    </citation>
    <scope>NUCLEOTIDE SEQUENCE [LARGE SCALE GENOMIC DNA]</scope>
    <source>
        <strain evidence="7 8">K2W22B-5</strain>
    </source>
</reference>
<comment type="subcellular location">
    <subcellularLocation>
        <location evidence="1">Membrane</location>
        <topology evidence="1">Multi-pass membrane protein</topology>
    </subcellularLocation>
</comment>
<organism evidence="7 8">
    <name type="scientific">Azospirillum cavernae</name>
    <dbReference type="NCBI Taxonomy" id="2320860"/>
    <lineage>
        <taxon>Bacteria</taxon>
        <taxon>Pseudomonadati</taxon>
        <taxon>Pseudomonadota</taxon>
        <taxon>Alphaproteobacteria</taxon>
        <taxon>Rhodospirillales</taxon>
        <taxon>Azospirillaceae</taxon>
        <taxon>Azospirillum</taxon>
    </lineage>
</organism>
<keyword evidence="2 6" id="KW-0812">Transmembrane</keyword>
<keyword evidence="3 6" id="KW-1133">Transmembrane helix</keyword>
<evidence type="ECO:0000256" key="5">
    <source>
        <dbReference type="SAM" id="MobiDB-lite"/>
    </source>
</evidence>
<gene>
    <name evidence="7" type="ORF">D3877_21020</name>
</gene>
<dbReference type="InterPro" id="IPR021147">
    <property type="entry name" value="DUF697"/>
</dbReference>
<evidence type="ECO:0000256" key="3">
    <source>
        <dbReference type="ARBA" id="ARBA00022989"/>
    </source>
</evidence>
<evidence type="ECO:0000256" key="2">
    <source>
        <dbReference type="ARBA" id="ARBA00022692"/>
    </source>
</evidence>
<evidence type="ECO:0000256" key="6">
    <source>
        <dbReference type="SAM" id="Phobius"/>
    </source>
</evidence>